<evidence type="ECO:0000313" key="1">
    <source>
        <dbReference type="EMBL" id="KKL59212.1"/>
    </source>
</evidence>
<organism evidence="1">
    <name type="scientific">marine sediment metagenome</name>
    <dbReference type="NCBI Taxonomy" id="412755"/>
    <lineage>
        <taxon>unclassified sequences</taxon>
        <taxon>metagenomes</taxon>
        <taxon>ecological metagenomes</taxon>
    </lineage>
</organism>
<proteinExistence type="predicted"/>
<comment type="caution">
    <text evidence="1">The sequence shown here is derived from an EMBL/GenBank/DDBJ whole genome shotgun (WGS) entry which is preliminary data.</text>
</comment>
<protein>
    <submittedName>
        <fullName evidence="1">Uncharacterized protein</fullName>
    </submittedName>
</protein>
<sequence>MSGDAIDNVKDAQIKAREWDDSRHELAVLETQVGQHGLALQSGGIIPMQTDPGWLLESFENIDLESLR</sequence>
<reference evidence="1" key="1">
    <citation type="journal article" date="2015" name="Nature">
        <title>Complex archaea that bridge the gap between prokaryotes and eukaryotes.</title>
        <authorList>
            <person name="Spang A."/>
            <person name="Saw J.H."/>
            <person name="Jorgensen S.L."/>
            <person name="Zaremba-Niedzwiedzka K."/>
            <person name="Martijn J."/>
            <person name="Lind A.E."/>
            <person name="van Eijk R."/>
            <person name="Schleper C."/>
            <person name="Guy L."/>
            <person name="Ettema T.J."/>
        </authorList>
    </citation>
    <scope>NUCLEOTIDE SEQUENCE</scope>
</reference>
<accession>A0A0F9G7I5</accession>
<name>A0A0F9G7I5_9ZZZZ</name>
<gene>
    <name evidence="1" type="ORF">LCGC14_2217610</name>
</gene>
<dbReference type="AlphaFoldDB" id="A0A0F9G7I5"/>
<dbReference type="EMBL" id="LAZR01029564">
    <property type="protein sequence ID" value="KKL59212.1"/>
    <property type="molecule type" value="Genomic_DNA"/>
</dbReference>